<keyword evidence="5" id="KW-0498">Mitosis</keyword>
<dbReference type="InterPro" id="IPR010935">
    <property type="entry name" value="SMC_hinge"/>
</dbReference>
<protein>
    <recommendedName>
        <fullName evidence="12">Structural maintenance of chromosomes protein</fullName>
    </recommendedName>
</protein>
<dbReference type="SUPFAM" id="SSF75553">
    <property type="entry name" value="Smc hinge domain"/>
    <property type="match status" value="1"/>
</dbReference>
<dbReference type="Gene3D" id="3.40.50.300">
    <property type="entry name" value="P-loop containing nucleotide triphosphate hydrolases"/>
    <property type="match status" value="2"/>
</dbReference>
<evidence type="ECO:0000256" key="7">
    <source>
        <dbReference type="ARBA" id="ARBA00023054"/>
    </source>
</evidence>
<proteinExistence type="inferred from homology"/>
<feature type="domain" description="SMC hinge" evidence="15">
    <location>
        <begin position="520"/>
        <end position="640"/>
    </location>
</feature>
<evidence type="ECO:0000256" key="1">
    <source>
        <dbReference type="ARBA" id="ARBA00004123"/>
    </source>
</evidence>
<evidence type="ECO:0000256" key="14">
    <source>
        <dbReference type="SAM" id="MobiDB-lite"/>
    </source>
</evidence>
<dbReference type="GO" id="GO:0051301">
    <property type="term" value="P:cell division"/>
    <property type="evidence" value="ECO:0007669"/>
    <property type="project" value="UniProtKB-KW"/>
</dbReference>
<evidence type="ECO:0000256" key="9">
    <source>
        <dbReference type="ARBA" id="ARBA00023242"/>
    </source>
</evidence>
<feature type="region of interest" description="Disordered" evidence="14">
    <location>
        <begin position="315"/>
        <end position="335"/>
    </location>
</feature>
<evidence type="ECO:0000256" key="6">
    <source>
        <dbReference type="ARBA" id="ARBA00022840"/>
    </source>
</evidence>
<evidence type="ECO:0000256" key="11">
    <source>
        <dbReference type="ARBA" id="ARBA00058936"/>
    </source>
</evidence>
<reference evidence="16" key="1">
    <citation type="submission" date="2015-11" db="EMBL/GenBank/DDBJ databases">
        <title>De novo transcriptome assembly of four potential Pierce s Disease insect vectors from Arizona vineyards.</title>
        <authorList>
            <person name="Tassone E.E."/>
        </authorList>
    </citation>
    <scope>NUCLEOTIDE SEQUENCE</scope>
</reference>
<keyword evidence="8" id="KW-0226">DNA condensation</keyword>
<comment type="subcellular location">
    <subcellularLocation>
        <location evidence="1 12">Nucleus</location>
    </subcellularLocation>
</comment>
<comment type="function">
    <text evidence="11">Central component of the condensin complex, a complex required for conversion of interphase chromatin into mitotic-like condense chromosomes. The condensin complex probably introduces positive supercoils into relaxed DNA in the presence of type I topoisomerases and converts nicked DNA into positive knotted forms in the presence of type II topoisomerases.</text>
</comment>
<dbReference type="FunFam" id="3.40.50.300:FF:000278">
    <property type="entry name" value="Structural maintenance of chromosomes 2"/>
    <property type="match status" value="1"/>
</dbReference>
<keyword evidence="9 12" id="KW-0539">Nucleus</keyword>
<feature type="coiled-coil region" evidence="13">
    <location>
        <begin position="738"/>
        <end position="916"/>
    </location>
</feature>
<dbReference type="PIRSF" id="PIRSF005719">
    <property type="entry name" value="SMC"/>
    <property type="match status" value="1"/>
</dbReference>
<comment type="similarity">
    <text evidence="2">Belongs to the SMC family. SMC2 subfamily.</text>
</comment>
<evidence type="ECO:0000256" key="10">
    <source>
        <dbReference type="ARBA" id="ARBA00023306"/>
    </source>
</evidence>
<evidence type="ECO:0000313" key="16">
    <source>
        <dbReference type="EMBL" id="JAT04838.1"/>
    </source>
</evidence>
<dbReference type="InterPro" id="IPR024704">
    <property type="entry name" value="SMC"/>
</dbReference>
<dbReference type="InterPro" id="IPR027417">
    <property type="entry name" value="P-loop_NTPase"/>
</dbReference>
<dbReference type="FunFam" id="3.40.50.300:FF:000385">
    <property type="entry name" value="Structural maintenance of chromosomes 2"/>
    <property type="match status" value="1"/>
</dbReference>
<name>A0A1B6K064_9HEMI</name>
<keyword evidence="6" id="KW-0067">ATP-binding</keyword>
<evidence type="ECO:0000256" key="5">
    <source>
        <dbReference type="ARBA" id="ARBA00022776"/>
    </source>
</evidence>
<keyword evidence="7 13" id="KW-0175">Coiled coil</keyword>
<dbReference type="Gene3D" id="1.10.287.1490">
    <property type="match status" value="1"/>
</dbReference>
<dbReference type="Pfam" id="PF02463">
    <property type="entry name" value="SMC_N"/>
    <property type="match status" value="1"/>
</dbReference>
<dbReference type="SUPFAM" id="SSF52540">
    <property type="entry name" value="P-loop containing nucleoside triphosphate hydrolases"/>
    <property type="match status" value="1"/>
</dbReference>
<dbReference type="CDD" id="cd03273">
    <property type="entry name" value="ABC_SMC2_euk"/>
    <property type="match status" value="1"/>
</dbReference>
<evidence type="ECO:0000256" key="3">
    <source>
        <dbReference type="ARBA" id="ARBA00022618"/>
    </source>
</evidence>
<accession>A0A1B6K064</accession>
<keyword evidence="4" id="KW-0547">Nucleotide-binding</keyword>
<dbReference type="Pfam" id="PF06470">
    <property type="entry name" value="SMC_hinge"/>
    <property type="match status" value="1"/>
</dbReference>
<dbReference type="GO" id="GO:0005524">
    <property type="term" value="F:ATP binding"/>
    <property type="evidence" value="ECO:0007669"/>
    <property type="project" value="UniProtKB-KW"/>
</dbReference>
<dbReference type="InterPro" id="IPR003395">
    <property type="entry name" value="RecF/RecN/SMC_N"/>
</dbReference>
<evidence type="ECO:0000259" key="15">
    <source>
        <dbReference type="SMART" id="SM00968"/>
    </source>
</evidence>
<sequence length="1183" mass="135048">MYVKSMVIDGFKSYGQRTEIKGFDRQFNAITGLNGSGKSNILDAICFVLGITNLTHVRAGSLQELVYKSGQAGITKASVTITFDNSDTSKSPLGYERYEEITVTRQAVVAGKNRYMINGSTVQNKRVNDLFNSVQLNVNNPHFLIMQGRITKVLNMKPPEILSMIEEAAGTRMYETKKQQAEKTIEKKDAKLKELNDLINEEIGPKLARLKEERSRYLELQKVQRELEHLTKISIAWTFMRLEASCNNQEVELQTTQNTLADTKKKIEDSNQEISGIDEKVEELRKKRDAETGGRLADVEKRLSELEKDEAKAVAKLKSGKESVSSEEKKRKQLEKNLRDDEAALKEKEKILSKAEDVFLQLKKADEEDSKALEAAERKFQAVSSGLLSSDDGEDATLQDQLMKAKQEVSRLQTETMQCNMQLEHNRSELKNKQKDLKQGESDYARDEKQLNTMEKELDSLKRELGKVNYQEGEMERLEDTKRELNTNIRKTRDRVEQFEARNSSLRFHYKDPEPNFNRSSVKGLVCTLFRVKEPRFCMALESAAGGRLYNVVVDNEVTSNKIIKKGQLQKRFTFIPINKIQGRAMDQQTIRTAQQLVGADKVFPALSLIEYEPQYKPVMEWIFGQVFVCDQMSTATKVTYDKRILKKCITLEGDVTDPGGTLSGGAPKAGGSMLLQIEEYQQCQQQLAQLEVEYAQVDAQIRSITKDADKYGSLKQRLDIRQAEVEMVRTRLQQTVHHQIQTEVNQLQASLEELTKRVAECKQSEKEYVKKVKDLEAKVKDAKNLREKQLKAAEQEMKRLQKKAEESRNQWKAREQEFETSKLEISELKKSIESGQQEIEKCLANIEQLKKEVEELTVESNQVKADVKKLQHEVKEQKDILAQQNQEIQETMKHKAQLEKEVSEFQLEIISLQHKITKLQSDAAGNRDKLGEFLKAYEWIETDRQYFGQVDGMYDFRQNNPQEAQQRLSKLQETKEKLSRTVNARAMNLLGKEEEQYNEVMRKKGIVEKDKQKIVDLIAELDDKKKEALRLAWKQVNKDFGSIFGSLLPGAQAALKPPTGKDILDGLEVKVGFNGIWKESLGELSGGQRSLVALSLILAMLLFKPAPIYILDEVDAALDLSHTQNIGQMLKAHFKHSQFIIVSLKDGMFNNANVLFRTKFVDGMSTVTRTTVANNQQGKKNS</sequence>
<feature type="region of interest" description="Disordered" evidence="14">
    <location>
        <begin position="425"/>
        <end position="444"/>
    </location>
</feature>
<evidence type="ECO:0000256" key="2">
    <source>
        <dbReference type="ARBA" id="ARBA00005231"/>
    </source>
</evidence>
<dbReference type="GO" id="GO:0005634">
    <property type="term" value="C:nucleus"/>
    <property type="evidence" value="ECO:0007669"/>
    <property type="project" value="UniProtKB-SubCell"/>
</dbReference>
<dbReference type="PANTHER" id="PTHR43977">
    <property type="entry name" value="STRUCTURAL MAINTENANCE OF CHROMOSOMES PROTEIN 3"/>
    <property type="match status" value="1"/>
</dbReference>
<keyword evidence="10" id="KW-0131">Cell cycle</keyword>
<dbReference type="InterPro" id="IPR036277">
    <property type="entry name" value="SMC_hinge_sf"/>
</dbReference>
<evidence type="ECO:0000256" key="12">
    <source>
        <dbReference type="PIRNR" id="PIRNR005719"/>
    </source>
</evidence>
<evidence type="ECO:0000256" key="13">
    <source>
        <dbReference type="SAM" id="Coils"/>
    </source>
</evidence>
<dbReference type="Gene3D" id="3.30.70.1620">
    <property type="match status" value="1"/>
</dbReference>
<dbReference type="EMBL" id="GECU01002869">
    <property type="protein sequence ID" value="JAT04838.1"/>
    <property type="molecule type" value="Transcribed_RNA"/>
</dbReference>
<evidence type="ECO:0000256" key="4">
    <source>
        <dbReference type="ARBA" id="ARBA00022741"/>
    </source>
</evidence>
<dbReference type="InterPro" id="IPR027120">
    <property type="entry name" value="Smc2_ABC"/>
</dbReference>
<dbReference type="AlphaFoldDB" id="A0A1B6K064"/>
<evidence type="ECO:0000256" key="8">
    <source>
        <dbReference type="ARBA" id="ARBA00023067"/>
    </source>
</evidence>
<feature type="coiled-coil region" evidence="13">
    <location>
        <begin position="674"/>
        <end position="708"/>
    </location>
</feature>
<dbReference type="GO" id="GO:0005694">
    <property type="term" value="C:chromosome"/>
    <property type="evidence" value="ECO:0007669"/>
    <property type="project" value="InterPro"/>
</dbReference>
<dbReference type="SMART" id="SM00968">
    <property type="entry name" value="SMC_hinge"/>
    <property type="match status" value="1"/>
</dbReference>
<dbReference type="Gene3D" id="1.20.1060.20">
    <property type="match status" value="1"/>
</dbReference>
<dbReference type="GO" id="GO:0030261">
    <property type="term" value="P:chromosome condensation"/>
    <property type="evidence" value="ECO:0007669"/>
    <property type="project" value="UniProtKB-KW"/>
</dbReference>
<organism evidence="16">
    <name type="scientific">Homalodisca liturata</name>
    <dbReference type="NCBI Taxonomy" id="320908"/>
    <lineage>
        <taxon>Eukaryota</taxon>
        <taxon>Metazoa</taxon>
        <taxon>Ecdysozoa</taxon>
        <taxon>Arthropoda</taxon>
        <taxon>Hexapoda</taxon>
        <taxon>Insecta</taxon>
        <taxon>Pterygota</taxon>
        <taxon>Neoptera</taxon>
        <taxon>Paraneoptera</taxon>
        <taxon>Hemiptera</taxon>
        <taxon>Auchenorrhyncha</taxon>
        <taxon>Membracoidea</taxon>
        <taxon>Cicadellidae</taxon>
        <taxon>Cicadellinae</taxon>
        <taxon>Proconiini</taxon>
        <taxon>Homalodisca</taxon>
    </lineage>
</organism>
<dbReference type="GO" id="GO:0016887">
    <property type="term" value="F:ATP hydrolysis activity"/>
    <property type="evidence" value="ECO:0007669"/>
    <property type="project" value="InterPro"/>
</dbReference>
<keyword evidence="3" id="KW-0132">Cell division</keyword>
<gene>
    <name evidence="16" type="ORF">g.11367</name>
</gene>